<dbReference type="AlphaFoldDB" id="A0A8S9FCI8"/>
<gene>
    <name evidence="1" type="ORF">F2Q70_00033227</name>
</gene>
<comment type="caution">
    <text evidence="1">The sequence shown here is derived from an EMBL/GenBank/DDBJ whole genome shotgun (WGS) entry which is preliminary data.</text>
</comment>
<organism evidence="1">
    <name type="scientific">Brassica cretica</name>
    <name type="common">Mustard</name>
    <dbReference type="NCBI Taxonomy" id="69181"/>
    <lineage>
        <taxon>Eukaryota</taxon>
        <taxon>Viridiplantae</taxon>
        <taxon>Streptophyta</taxon>
        <taxon>Embryophyta</taxon>
        <taxon>Tracheophyta</taxon>
        <taxon>Spermatophyta</taxon>
        <taxon>Magnoliopsida</taxon>
        <taxon>eudicotyledons</taxon>
        <taxon>Gunneridae</taxon>
        <taxon>Pentapetalae</taxon>
        <taxon>rosids</taxon>
        <taxon>malvids</taxon>
        <taxon>Brassicales</taxon>
        <taxon>Brassicaceae</taxon>
        <taxon>Brassiceae</taxon>
        <taxon>Brassica</taxon>
    </lineage>
</organism>
<protein>
    <submittedName>
        <fullName evidence="1">Uncharacterized protein</fullName>
    </submittedName>
</protein>
<evidence type="ECO:0000313" key="1">
    <source>
        <dbReference type="EMBL" id="KAF2531175.1"/>
    </source>
</evidence>
<reference evidence="1" key="1">
    <citation type="submission" date="2019-12" db="EMBL/GenBank/DDBJ databases">
        <title>Genome sequencing and annotation of Brassica cretica.</title>
        <authorList>
            <person name="Studholme D.J."/>
            <person name="Sarris P.F."/>
        </authorList>
    </citation>
    <scope>NUCLEOTIDE SEQUENCE</scope>
    <source>
        <strain evidence="1">PFS-102/07</strain>
        <tissue evidence="1">Leaf</tissue>
    </source>
</reference>
<accession>A0A8S9FCI8</accession>
<name>A0A8S9FCI8_BRACR</name>
<proteinExistence type="predicted"/>
<dbReference type="EMBL" id="QGKY02002305">
    <property type="protein sequence ID" value="KAF2531175.1"/>
    <property type="molecule type" value="Genomic_DNA"/>
</dbReference>
<sequence length="94" mass="10614">MVDSKDQYFTKKVNYAQSAILYNCEEEALSKSIHPCQSPKESSKKLEKVLLELNSVQSRIRGGYVQVKISPVQSIQVVYWVLAKSSPINQQPLA</sequence>